<name>A0A9W7CP02_9STRA</name>
<evidence type="ECO:0000313" key="2">
    <source>
        <dbReference type="EMBL" id="GMF33266.1"/>
    </source>
</evidence>
<keyword evidence="3" id="KW-1185">Reference proteome</keyword>
<evidence type="ECO:0000313" key="3">
    <source>
        <dbReference type="Proteomes" id="UP001165083"/>
    </source>
</evidence>
<dbReference type="AlphaFoldDB" id="A0A9W7CP02"/>
<accession>A0A9W7CP02</accession>
<dbReference type="EMBL" id="BSXW01001057">
    <property type="protein sequence ID" value="GMF33266.1"/>
    <property type="molecule type" value="Genomic_DNA"/>
</dbReference>
<feature type="compositionally biased region" description="Acidic residues" evidence="1">
    <location>
        <begin position="297"/>
        <end position="306"/>
    </location>
</feature>
<evidence type="ECO:0000256" key="1">
    <source>
        <dbReference type="SAM" id="MobiDB-lite"/>
    </source>
</evidence>
<feature type="region of interest" description="Disordered" evidence="1">
    <location>
        <begin position="291"/>
        <end position="315"/>
    </location>
</feature>
<proteinExistence type="predicted"/>
<dbReference type="Proteomes" id="UP001165083">
    <property type="component" value="Unassembled WGS sequence"/>
</dbReference>
<comment type="caution">
    <text evidence="2">The sequence shown here is derived from an EMBL/GenBank/DDBJ whole genome shotgun (WGS) entry which is preliminary data.</text>
</comment>
<sequence length="315" mass="33566">MYPVAVVYTRSKWVRGQSKSESLSESTDKISGSCATGAPVDELVGMAAVVAVEAMAAEEVDRETWLTCVTVARWLFHVNLVEAPTVLLLTSVLTFGPRVTTSGLFGRSSAFRGIQSLSLTSHPLSSHHAPVEISRCRWAAQISLNGTTIDTAQPGVCNSSFAKHVSGGSTGDAAGGACVFADYATLMPTTRSSTRSARASHDAAALADAHSGFPDEHCCDLIDADAALGLASMSTKLLFCCQRNSNDIHLCIRNSTELKASTVKPSLRNLNERFTLMLTVTPGTKALGRYDALADSDSNDNDEDSMDEKKRARTQ</sequence>
<reference evidence="2" key="1">
    <citation type="submission" date="2023-04" db="EMBL/GenBank/DDBJ databases">
        <title>Phytophthora lilii NBRC 32176.</title>
        <authorList>
            <person name="Ichikawa N."/>
            <person name="Sato H."/>
            <person name="Tonouchi N."/>
        </authorList>
    </citation>
    <scope>NUCLEOTIDE SEQUENCE</scope>
    <source>
        <strain evidence="2">NBRC 32176</strain>
    </source>
</reference>
<gene>
    <name evidence="2" type="ORF">Plil01_001418600</name>
</gene>
<organism evidence="2 3">
    <name type="scientific">Phytophthora lilii</name>
    <dbReference type="NCBI Taxonomy" id="2077276"/>
    <lineage>
        <taxon>Eukaryota</taxon>
        <taxon>Sar</taxon>
        <taxon>Stramenopiles</taxon>
        <taxon>Oomycota</taxon>
        <taxon>Peronosporomycetes</taxon>
        <taxon>Peronosporales</taxon>
        <taxon>Peronosporaceae</taxon>
        <taxon>Phytophthora</taxon>
    </lineage>
</organism>
<protein>
    <submittedName>
        <fullName evidence="2">Unnamed protein product</fullName>
    </submittedName>
</protein>